<organism evidence="1 2">
    <name type="scientific">Parablautia muri</name>
    <dbReference type="NCBI Taxonomy" id="2320879"/>
    <lineage>
        <taxon>Bacteria</taxon>
        <taxon>Bacillati</taxon>
        <taxon>Bacillota</taxon>
        <taxon>Clostridia</taxon>
        <taxon>Lachnospirales</taxon>
        <taxon>Lachnospiraceae</taxon>
        <taxon>Parablautia</taxon>
    </lineage>
</organism>
<dbReference type="Proteomes" id="UP001154420">
    <property type="component" value="Unassembled WGS sequence"/>
</dbReference>
<dbReference type="RefSeq" id="WP_277935593.1">
    <property type="nucleotide sequence ID" value="NZ_QZDT01000097.1"/>
</dbReference>
<dbReference type="AlphaFoldDB" id="A0A9X5BKN7"/>
<protein>
    <submittedName>
        <fullName evidence="1">Uncharacterized protein</fullName>
    </submittedName>
</protein>
<comment type="caution">
    <text evidence="1">The sequence shown here is derived from an EMBL/GenBank/DDBJ whole genome shotgun (WGS) entry which is preliminary data.</text>
</comment>
<proteinExistence type="predicted"/>
<sequence>MLNINLSNPVEIRNVGIKALQEALGPVGMVKFMQQYDMGYGDYTKEKQEQPDISLDEIDMLLQK</sequence>
<dbReference type="EMBL" id="QZDT01000097">
    <property type="protein sequence ID" value="NBJ95473.1"/>
    <property type="molecule type" value="Genomic_DNA"/>
</dbReference>
<gene>
    <name evidence="1" type="ORF">D5281_23870</name>
</gene>
<reference evidence="1" key="1">
    <citation type="submission" date="2018-09" db="EMBL/GenBank/DDBJ databases">
        <title>Murine metabolic-syndrome-specific gut microbial biobank.</title>
        <authorList>
            <person name="Liu C."/>
        </authorList>
    </citation>
    <scope>NUCLEOTIDE SEQUENCE</scope>
    <source>
        <strain evidence="1">D42-62</strain>
    </source>
</reference>
<evidence type="ECO:0000313" key="1">
    <source>
        <dbReference type="EMBL" id="NBJ95473.1"/>
    </source>
</evidence>
<evidence type="ECO:0000313" key="2">
    <source>
        <dbReference type="Proteomes" id="UP001154420"/>
    </source>
</evidence>
<keyword evidence="2" id="KW-1185">Reference proteome</keyword>
<accession>A0A9X5BKN7</accession>
<name>A0A9X5BKN7_9FIRM</name>